<sequence>MSAARRRAPARQLVGCAGWSIPSGHMHLFDEGDSHLARYATRFPVAEINSTFYRPHQARTFERWAASVPATFRFSVKLPQAITHDARLHGVGDALTVFLDSVAGLGTKLGGVLVQLPPSLVFDPRTASTFFGMVRRRTALPVACEPRHASWFEPAVDALWQRHAIARVAADPARLPAAAEPGGSSEHWRYWRWHGSPRVYYSQYDDAALESLAAAMRDRAGASPSSWCILDNTAGGHAMGDAARLQALLAGR</sequence>
<reference evidence="1 2" key="1">
    <citation type="submission" date="2019-01" db="EMBL/GenBank/DDBJ databases">
        <authorList>
            <person name="Zhang S."/>
        </authorList>
    </citation>
    <scope>NUCLEOTIDE SEQUENCE [LARGE SCALE GENOMIC DNA]</scope>
    <source>
        <strain evidence="1 2">1626</strain>
    </source>
</reference>
<dbReference type="PANTHER" id="PTHR30348:SF14">
    <property type="entry name" value="BLR8050 PROTEIN"/>
    <property type="match status" value="1"/>
</dbReference>
<dbReference type="OrthoDB" id="9780310at2"/>
<protein>
    <submittedName>
        <fullName evidence="1">DUF72 domain-containing protein</fullName>
    </submittedName>
</protein>
<accession>A0A4Z1RJN1</accession>
<keyword evidence="2" id="KW-1185">Reference proteome</keyword>
<dbReference type="EMBL" id="SPUH01000001">
    <property type="protein sequence ID" value="TKS53851.1"/>
    <property type="molecule type" value="Genomic_DNA"/>
</dbReference>
<dbReference type="Pfam" id="PF01904">
    <property type="entry name" value="DUF72"/>
    <property type="match status" value="1"/>
</dbReference>
<evidence type="ECO:0000313" key="1">
    <source>
        <dbReference type="EMBL" id="TKS53851.1"/>
    </source>
</evidence>
<dbReference type="PANTHER" id="PTHR30348">
    <property type="entry name" value="UNCHARACTERIZED PROTEIN YECE"/>
    <property type="match status" value="1"/>
</dbReference>
<name>A0A4Z1RJN1_9GAMM</name>
<proteinExistence type="predicted"/>
<dbReference type="Gene3D" id="3.20.20.410">
    <property type="entry name" value="Protein of unknown function UPF0759"/>
    <property type="match status" value="1"/>
</dbReference>
<gene>
    <name evidence="1" type="ORF">E4582_03045</name>
</gene>
<dbReference type="AlphaFoldDB" id="A0A4Z1RJN1"/>
<dbReference type="Proteomes" id="UP000298681">
    <property type="component" value="Unassembled WGS sequence"/>
</dbReference>
<dbReference type="SUPFAM" id="SSF117396">
    <property type="entry name" value="TM1631-like"/>
    <property type="match status" value="1"/>
</dbReference>
<dbReference type="RefSeq" id="WP_134673235.1">
    <property type="nucleotide sequence ID" value="NZ_CP039383.2"/>
</dbReference>
<comment type="caution">
    <text evidence="1">The sequence shown here is derived from an EMBL/GenBank/DDBJ whole genome shotgun (WGS) entry which is preliminary data.</text>
</comment>
<dbReference type="InterPro" id="IPR036520">
    <property type="entry name" value="UPF0759_sf"/>
</dbReference>
<organism evidence="1 2">
    <name type="scientific">Luteimonas yindakuii</name>
    <dbReference type="NCBI Taxonomy" id="2565782"/>
    <lineage>
        <taxon>Bacteria</taxon>
        <taxon>Pseudomonadati</taxon>
        <taxon>Pseudomonadota</taxon>
        <taxon>Gammaproteobacteria</taxon>
        <taxon>Lysobacterales</taxon>
        <taxon>Lysobacteraceae</taxon>
        <taxon>Luteimonas</taxon>
    </lineage>
</organism>
<dbReference type="InterPro" id="IPR002763">
    <property type="entry name" value="DUF72"/>
</dbReference>
<evidence type="ECO:0000313" key="2">
    <source>
        <dbReference type="Proteomes" id="UP000298681"/>
    </source>
</evidence>